<accession>A0ABQ7U4G2</accession>
<evidence type="ECO:0000256" key="2">
    <source>
        <dbReference type="SAM" id="Phobius"/>
    </source>
</evidence>
<evidence type="ECO:0000313" key="3">
    <source>
        <dbReference type="EMBL" id="KAH0741837.1"/>
    </source>
</evidence>
<dbReference type="EMBL" id="JAIVGD010000026">
    <property type="protein sequence ID" value="KAH0741837.1"/>
    <property type="molecule type" value="Genomic_DNA"/>
</dbReference>
<feature type="region of interest" description="Disordered" evidence="1">
    <location>
        <begin position="78"/>
        <end position="97"/>
    </location>
</feature>
<comment type="caution">
    <text evidence="3">The sequence shown here is derived from an EMBL/GenBank/DDBJ whole genome shotgun (WGS) entry which is preliminary data.</text>
</comment>
<name>A0ABQ7U4G2_SOLTU</name>
<keyword evidence="4" id="KW-1185">Reference proteome</keyword>
<protein>
    <recommendedName>
        <fullName evidence="5">Transmembrane protein</fullName>
    </recommendedName>
</protein>
<reference evidence="3 4" key="1">
    <citation type="journal article" date="2021" name="bioRxiv">
        <title>Chromosome-scale and haplotype-resolved genome assembly of a tetraploid potato cultivar.</title>
        <authorList>
            <person name="Sun H."/>
            <person name="Jiao W.-B."/>
            <person name="Krause K."/>
            <person name="Campoy J.A."/>
            <person name="Goel M."/>
            <person name="Folz-Donahue K."/>
            <person name="Kukat C."/>
            <person name="Huettel B."/>
            <person name="Schneeberger K."/>
        </authorList>
    </citation>
    <scope>NUCLEOTIDE SEQUENCE [LARGE SCALE GENOMIC DNA]</scope>
    <source>
        <strain evidence="3">SolTubOtavaFocal</strain>
        <tissue evidence="3">Leaves</tissue>
    </source>
</reference>
<organism evidence="3 4">
    <name type="scientific">Solanum tuberosum</name>
    <name type="common">Potato</name>
    <dbReference type="NCBI Taxonomy" id="4113"/>
    <lineage>
        <taxon>Eukaryota</taxon>
        <taxon>Viridiplantae</taxon>
        <taxon>Streptophyta</taxon>
        <taxon>Embryophyta</taxon>
        <taxon>Tracheophyta</taxon>
        <taxon>Spermatophyta</taxon>
        <taxon>Magnoliopsida</taxon>
        <taxon>eudicotyledons</taxon>
        <taxon>Gunneridae</taxon>
        <taxon>Pentapetalae</taxon>
        <taxon>asterids</taxon>
        <taxon>lamiids</taxon>
        <taxon>Solanales</taxon>
        <taxon>Solanaceae</taxon>
        <taxon>Solanoideae</taxon>
        <taxon>Solaneae</taxon>
        <taxon>Solanum</taxon>
    </lineage>
</organism>
<keyword evidence="2" id="KW-0472">Membrane</keyword>
<evidence type="ECO:0008006" key="5">
    <source>
        <dbReference type="Google" id="ProtNLM"/>
    </source>
</evidence>
<keyword evidence="2" id="KW-0812">Transmembrane</keyword>
<keyword evidence="2" id="KW-1133">Transmembrane helix</keyword>
<evidence type="ECO:0000313" key="4">
    <source>
        <dbReference type="Proteomes" id="UP000826656"/>
    </source>
</evidence>
<sequence length="97" mass="10688">MTKVIFLHDGVKKGICFPRVCCLFSFVPLKIKIVTTTIVGYSAFALCLLAFVAIRPFWTGAGRGKRRWGVARQRGVGLGESRRGRGAGWSESVRNSI</sequence>
<dbReference type="Proteomes" id="UP000826656">
    <property type="component" value="Unassembled WGS sequence"/>
</dbReference>
<feature type="transmembrane region" description="Helical" evidence="2">
    <location>
        <begin position="38"/>
        <end position="58"/>
    </location>
</feature>
<proteinExistence type="predicted"/>
<gene>
    <name evidence="3" type="ORF">KY290_034880</name>
</gene>
<evidence type="ECO:0000256" key="1">
    <source>
        <dbReference type="SAM" id="MobiDB-lite"/>
    </source>
</evidence>